<dbReference type="GO" id="GO:0006508">
    <property type="term" value="P:proteolysis"/>
    <property type="evidence" value="ECO:0007669"/>
    <property type="project" value="UniProtKB-KW"/>
</dbReference>
<gene>
    <name evidence="1" type="primary">gd_1</name>
    <name evidence="1" type="ORF">CM83_5592</name>
</gene>
<reference evidence="1" key="2">
    <citation type="submission" date="2014-07" db="EMBL/GenBank/DDBJ databases">
        <authorList>
            <person name="Hull J."/>
        </authorList>
    </citation>
    <scope>NUCLEOTIDE SEQUENCE</scope>
</reference>
<keyword evidence="1" id="KW-0378">Hydrolase</keyword>
<dbReference type="GO" id="GO:0008233">
    <property type="term" value="F:peptidase activity"/>
    <property type="evidence" value="ECO:0007669"/>
    <property type="project" value="UniProtKB-KW"/>
</dbReference>
<dbReference type="AlphaFoldDB" id="A0A0A9Y1Q3"/>
<protein>
    <submittedName>
        <fullName evidence="1">Serine protease gd</fullName>
    </submittedName>
</protein>
<organism evidence="1">
    <name type="scientific">Lygus hesperus</name>
    <name type="common">Western plant bug</name>
    <dbReference type="NCBI Taxonomy" id="30085"/>
    <lineage>
        <taxon>Eukaryota</taxon>
        <taxon>Metazoa</taxon>
        <taxon>Ecdysozoa</taxon>
        <taxon>Arthropoda</taxon>
        <taxon>Hexapoda</taxon>
        <taxon>Insecta</taxon>
        <taxon>Pterygota</taxon>
        <taxon>Neoptera</taxon>
        <taxon>Paraneoptera</taxon>
        <taxon>Hemiptera</taxon>
        <taxon>Heteroptera</taxon>
        <taxon>Panheteroptera</taxon>
        <taxon>Cimicomorpha</taxon>
        <taxon>Miridae</taxon>
        <taxon>Mirini</taxon>
        <taxon>Lygus</taxon>
    </lineage>
</organism>
<dbReference type="EMBL" id="GBHO01018566">
    <property type="protein sequence ID" value="JAG25038.1"/>
    <property type="molecule type" value="Transcribed_RNA"/>
</dbReference>
<accession>A0A0A9Y1Q3</accession>
<keyword evidence="1" id="KW-0645">Protease</keyword>
<reference evidence="1" key="1">
    <citation type="journal article" date="2014" name="PLoS ONE">
        <title>Transcriptome-Based Identification of ABC Transporters in the Western Tarnished Plant Bug Lygus hesperus.</title>
        <authorList>
            <person name="Hull J.J."/>
            <person name="Chaney K."/>
            <person name="Geib S.M."/>
            <person name="Fabrick J.A."/>
            <person name="Brent C.S."/>
            <person name="Walsh D."/>
            <person name="Lavine L.C."/>
        </authorList>
    </citation>
    <scope>NUCLEOTIDE SEQUENCE</scope>
</reference>
<name>A0A0A9Y1Q3_LYGHE</name>
<evidence type="ECO:0000313" key="1">
    <source>
        <dbReference type="EMBL" id="JAG25038.1"/>
    </source>
</evidence>
<proteinExistence type="predicted"/>
<sequence length="111" mass="12738">MYESFAFQHYLCHLQLHTPVRQADDSDFLDDLNALRRGVLSHRLAYSAVINTPDEHAVRLFATKRAVKLYNEHQIACLSGEEHTFATKIQNLTPFSCERGRHNGNANKNNK</sequence>